<dbReference type="SUPFAM" id="SSF49899">
    <property type="entry name" value="Concanavalin A-like lectins/glucanases"/>
    <property type="match status" value="1"/>
</dbReference>
<dbReference type="Pfam" id="PF02138">
    <property type="entry name" value="Beach"/>
    <property type="match status" value="1"/>
</dbReference>
<feature type="region of interest" description="Disordered" evidence="4">
    <location>
        <begin position="1283"/>
        <end position="1305"/>
    </location>
</feature>
<feature type="region of interest" description="Disordered" evidence="4">
    <location>
        <begin position="1315"/>
        <end position="1334"/>
    </location>
</feature>
<dbReference type="PROSITE" id="PS50294">
    <property type="entry name" value="WD_REPEATS_REGION"/>
    <property type="match status" value="1"/>
</dbReference>
<dbReference type="Pfam" id="PF13385">
    <property type="entry name" value="Laminin_G_3"/>
    <property type="match status" value="1"/>
</dbReference>
<feature type="compositionally biased region" description="Polar residues" evidence="4">
    <location>
        <begin position="1780"/>
        <end position="1809"/>
    </location>
</feature>
<dbReference type="EMBL" id="MU001693">
    <property type="protein sequence ID" value="KAF2454179.1"/>
    <property type="molecule type" value="Genomic_DNA"/>
</dbReference>
<feature type="region of interest" description="Disordered" evidence="4">
    <location>
        <begin position="1731"/>
        <end position="1828"/>
    </location>
</feature>
<keyword evidence="1 3" id="KW-0853">WD repeat</keyword>
<dbReference type="InterPro" id="IPR013320">
    <property type="entry name" value="ConA-like_dom_sf"/>
</dbReference>
<dbReference type="SUPFAM" id="SSF50729">
    <property type="entry name" value="PH domain-like"/>
    <property type="match status" value="1"/>
</dbReference>
<feature type="repeat" description="WD" evidence="3">
    <location>
        <begin position="2439"/>
        <end position="2480"/>
    </location>
</feature>
<dbReference type="InterPro" id="IPR015943">
    <property type="entry name" value="WD40/YVTN_repeat-like_dom_sf"/>
</dbReference>
<name>A0A6A6NR44_9PEZI</name>
<dbReference type="Proteomes" id="UP000799766">
    <property type="component" value="Unassembled WGS sequence"/>
</dbReference>
<dbReference type="InterPro" id="IPR036322">
    <property type="entry name" value="WD40_repeat_dom_sf"/>
</dbReference>
<gene>
    <name evidence="7" type="ORF">BDY21DRAFT_354308</name>
</gene>
<dbReference type="Gene3D" id="1.10.1540.10">
    <property type="entry name" value="BEACH domain"/>
    <property type="match status" value="1"/>
</dbReference>
<evidence type="ECO:0000256" key="4">
    <source>
        <dbReference type="SAM" id="MobiDB-lite"/>
    </source>
</evidence>
<dbReference type="PANTHER" id="PTHR46108">
    <property type="entry name" value="BLUE CHEESE"/>
    <property type="match status" value="1"/>
</dbReference>
<reference evidence="7" key="1">
    <citation type="journal article" date="2020" name="Stud. Mycol.">
        <title>101 Dothideomycetes genomes: a test case for predicting lifestyles and emergence of pathogens.</title>
        <authorList>
            <person name="Haridas S."/>
            <person name="Albert R."/>
            <person name="Binder M."/>
            <person name="Bloem J."/>
            <person name="Labutti K."/>
            <person name="Salamov A."/>
            <person name="Andreopoulos B."/>
            <person name="Baker S."/>
            <person name="Barry K."/>
            <person name="Bills G."/>
            <person name="Bluhm B."/>
            <person name="Cannon C."/>
            <person name="Castanera R."/>
            <person name="Culley D."/>
            <person name="Daum C."/>
            <person name="Ezra D."/>
            <person name="Gonzalez J."/>
            <person name="Henrissat B."/>
            <person name="Kuo A."/>
            <person name="Liang C."/>
            <person name="Lipzen A."/>
            <person name="Lutzoni F."/>
            <person name="Magnuson J."/>
            <person name="Mondo S."/>
            <person name="Nolan M."/>
            <person name="Ohm R."/>
            <person name="Pangilinan J."/>
            <person name="Park H.-J."/>
            <person name="Ramirez L."/>
            <person name="Alfaro M."/>
            <person name="Sun H."/>
            <person name="Tritt A."/>
            <person name="Yoshinaga Y."/>
            <person name="Zwiers L.-H."/>
            <person name="Turgeon B."/>
            <person name="Goodwin S."/>
            <person name="Spatafora J."/>
            <person name="Crous P."/>
            <person name="Grigoriev I."/>
        </authorList>
    </citation>
    <scope>NUCLEOTIDE SEQUENCE</scope>
    <source>
        <strain evidence="7">ATCC 16933</strain>
    </source>
</reference>
<dbReference type="InterPro" id="IPR036372">
    <property type="entry name" value="BEACH_dom_sf"/>
</dbReference>
<dbReference type="InterPro" id="IPR023362">
    <property type="entry name" value="PH-BEACH_dom"/>
</dbReference>
<keyword evidence="8" id="KW-1185">Reference proteome</keyword>
<dbReference type="PROSITE" id="PS50197">
    <property type="entry name" value="BEACH"/>
    <property type="match status" value="1"/>
</dbReference>
<feature type="compositionally biased region" description="Low complexity" evidence="4">
    <location>
        <begin position="963"/>
        <end position="984"/>
    </location>
</feature>
<evidence type="ECO:0000259" key="5">
    <source>
        <dbReference type="PROSITE" id="PS50197"/>
    </source>
</evidence>
<dbReference type="Pfam" id="PF00400">
    <property type="entry name" value="WD40"/>
    <property type="match status" value="1"/>
</dbReference>
<feature type="compositionally biased region" description="Basic and acidic residues" evidence="4">
    <location>
        <begin position="1731"/>
        <end position="1764"/>
    </location>
</feature>
<evidence type="ECO:0000259" key="6">
    <source>
        <dbReference type="PROSITE" id="PS51783"/>
    </source>
</evidence>
<organism evidence="7 8">
    <name type="scientific">Lineolata rhizophorae</name>
    <dbReference type="NCBI Taxonomy" id="578093"/>
    <lineage>
        <taxon>Eukaryota</taxon>
        <taxon>Fungi</taxon>
        <taxon>Dikarya</taxon>
        <taxon>Ascomycota</taxon>
        <taxon>Pezizomycotina</taxon>
        <taxon>Dothideomycetes</taxon>
        <taxon>Dothideomycetes incertae sedis</taxon>
        <taxon>Lineolatales</taxon>
        <taxon>Lineolataceae</taxon>
        <taxon>Lineolata</taxon>
    </lineage>
</organism>
<dbReference type="SUPFAM" id="SSF81837">
    <property type="entry name" value="BEACH domain"/>
    <property type="match status" value="1"/>
</dbReference>
<feature type="domain" description="BEACH" evidence="5">
    <location>
        <begin position="2013"/>
        <end position="2308"/>
    </location>
</feature>
<evidence type="ECO:0000313" key="8">
    <source>
        <dbReference type="Proteomes" id="UP000799766"/>
    </source>
</evidence>
<feature type="compositionally biased region" description="Polar residues" evidence="4">
    <location>
        <begin position="1283"/>
        <end position="1292"/>
    </location>
</feature>
<dbReference type="CDD" id="cd06071">
    <property type="entry name" value="Beach"/>
    <property type="match status" value="1"/>
</dbReference>
<dbReference type="FunFam" id="1.10.1540.10:FF:000002">
    <property type="entry name" value="WD repeat and FYVE domain containing 3"/>
    <property type="match status" value="1"/>
</dbReference>
<sequence length="2647" mass="296824">MEPPSQRHRTSSAAHSRPITATPIYTDIRGLLKSLTESLPPPSARPSLGTLQVQCDDLRRLRQLLIDTDDQGQAGDAFRHARGFTALLDALRSVSGFYEPSRLSRDERTEFFELFRAVLQVLSEALNEHSGNKRYFAKRVEGGGWRALEQAIASTGICGTVVDGEVDDQTDLGYEQLFGLLFAFALGEEMLSPMFRDIGKNLVAPKAKEDVKRGENRDADLVDGQQPEVEIVGSGAAVDAKNNYVQRLRSHIRGFISGTEVVRNPDIFPILLNFWALLSADSKGTTQNRPAMSTAPLIALEEIVASSTHNKAAIHCSGTLSTVLRYLLDERTAGVEQELLRSLANSLLPFGVNSLDDAYKIFRKASRSSDIAELLLSGMRTSRGPPFIQFDLSLNGYSSVELPTLGPHQFPPTSTGGYTMSAWIRVDSFDVNCHTTVFGAYDPSQTCFVLAYLEKDTRHFILQTSITSSKPSVRFRSTVFRPGIWYHVAVVHRRPKATSSSKASLFVNGEFAEQVKCPYPVVPQSPAAGENFPNGMTYGAKLSPVQAFLGTPQDLASRLGRNVVSSKWSLASFHLFEDALSDELVAVYQKLGPRYHGNFQDSLGSFQTYRASAELNLYNEALHPGKEEKSEIVAAIRGRAKDLLPESKLLMSISPTAVMDDDDRNNIDESQLVRSLSRNAARQLKQYTQAGGNAIVINAAVPSINAALTQPHGVAILTAEPIVVVPQSLDDCTWRIGGCAAVGLKLVELAQTKCDIVRAVEVLFESVEENWRNSEAMEKEKGFSVLAALLREKLGYGTVFSNIPGRPEPVSVEGSDREEMSLKLLKAILRFVGYDEKRPEESIIINPLAYRILLVDFDMWRKSPLTTQKLYYSQFVHFSRDSKHHHFNCRRLTRMRIARRLMDALRGESFTEDIFPDFLSAFRCLVKANPSSETFRGLALFITFALHDSRAFVTRTLRSKTSTLRLKSTSTPPTNTPLTSTPRSISPARDMGRSAELSRGELGVRILELYSEMLCDRISTVDIRKFAKTVTNKWLLYLLAENEPRVVILGAKILSRLLVVHGSSYVKKFADKTGGFTIMKQRLRNWWNLPAVWLICFATLFGIDVSQLNFGREFELYTLVESFLSGNATNIIYPEIVPVITAMLETGLKAVLSKAATRDSSPTPQSHKDLALKKHLRQRSLSLGADASSINSDQHTIERAADNAAILQTVIQFLADLHQRSPKFRDFATSSNYVQDLLWVLYPVVVTSDSVSAETELHSRGSTLSLEGQDVLIRPRAISNDQRASIVRTTTVEPPPSPSSQKNLPLRRGSSFILVSSDRPDPSPSSARLNPVMSPKKTSPTISLKIGHSLVEALLETVIGVYQDQIFNRKEFPGFGLFLKVPPGFQEHQAYFESYVLRHAMSSLSNSVQLDQKLLCEPRVLTNLSRYALYMAEAVFEGWFIDGAEALLDFVGTLLEYLQRPDIARIKSVRLCTQAIATIRTVFMRVTLLRLSELDDPSKSHQAAAFLDKMTYWQTVILGPENSEDFFLRLICYLLYTHLVSVESNVRLSAANFWRMMLVQKPAETSILLSHGATSKQKQLSQGFMKLMELDNEAFLDWIDDHRADLDDFFFGAMSKSWEDYVAEENKRTQETAKNRVARRREKLRHWQLGAANEDDVWNRHEISTTHWRANIYSSERLKYQRSTQDQQDNLTFTATTYETLNRVLLGPCELFGEENLSKWQLDETEGRNRMRLRILPDRRPPQTDYQPKRQASEGAKNRLKLDTSVKSISSKDAVGATPSGPQSNSEGNVFESNNRPRSTSQSSASGSLVNEDEFEIIDDPKEDEDGFEDKNRKVMRSLQHGDQVQHVCNVSRIVGLDACEGLLILGKDSLYLMDNYFQRSDGEIVGVWQAPSEERDPYLQMIAGRQTTTARKPQVNVGEQTSRNWRWAEVISISKRRFLFRDVAIETFFTDGRSYLLTAISPSARDELYTRLIARAPQVTNPSSSLQPEDMWRLESLRNPDDAPQTLGSKFANVFNSTSSNPATRRWMKGEISNFHYLMLVNTMAGRTFNDLTQYPVFPWVLADYSSEELDLTDPRSFRDLSKPMGCQHASREAEFRERYHSFWEMADHNTPPFHYGTHYSSAMIVASYLIRLQPFVQSYLLLQGGNFDHADRMFYSIEKAWLSASRDNMTDVRELTPEFFYLPEFLVNMNGYNFGTRQGTGERIDNVILPPWAKGDPKIFIAKNREALESPYVSKNLHRWIDLVFGFKQRGEAAIEATNVFHHLSYHGAKDLDTIDDPIERLATIGIIHNFGQTPHQVFQRSHVQREETSLKYKRLDNSSESLTRLPFTLIETGERVSSMLFSANKNRLFCSAAFRLNIPPSYDRFMEWGFADNSVRFYATDSKKLLGVFEHLHQGQISCATFVDSKTLITAGTDCTIAAWTVVFGKVVDLQPKVNLFGHRTPVTTLATSRAFGAFLSASTDGKVFLWDLNRSEFVRELGTGGAHDDGEVPVQCAKINSVSGHVALCCGAHVRLYTLNGALLLDQNVCDEGLATSSASGGNGGNGGPAADVVGDDYVASCAFYEGIGNEWLERELLFTGHRRGVVKIWSVEADERGRWRLVLVKRLHSVDTNREDGANYAAAVSCILPTAQVLYTGDDEGRVVSF</sequence>
<accession>A0A6A6NR44</accession>
<evidence type="ECO:0000313" key="7">
    <source>
        <dbReference type="EMBL" id="KAF2454179.1"/>
    </source>
</evidence>
<proteinExistence type="predicted"/>
<dbReference type="Gene3D" id="2.30.29.30">
    <property type="entry name" value="Pleckstrin-homology domain (PH domain)/Phosphotyrosine-binding domain (PTB)"/>
    <property type="match status" value="1"/>
</dbReference>
<dbReference type="Pfam" id="PF14844">
    <property type="entry name" value="PH_BEACH"/>
    <property type="match status" value="1"/>
</dbReference>
<dbReference type="PANTHER" id="PTHR46108:SF4">
    <property type="entry name" value="BLUE CHEESE"/>
    <property type="match status" value="1"/>
</dbReference>
<dbReference type="PROSITE" id="PS51783">
    <property type="entry name" value="PH_BEACH"/>
    <property type="match status" value="1"/>
</dbReference>
<evidence type="ECO:0000256" key="1">
    <source>
        <dbReference type="ARBA" id="ARBA00022574"/>
    </source>
</evidence>
<dbReference type="Gene3D" id="2.60.120.200">
    <property type="match status" value="1"/>
</dbReference>
<dbReference type="InterPro" id="IPR011993">
    <property type="entry name" value="PH-like_dom_sf"/>
</dbReference>
<dbReference type="CDD" id="cd01201">
    <property type="entry name" value="PH_BEACH"/>
    <property type="match status" value="1"/>
</dbReference>
<keyword evidence="2" id="KW-0677">Repeat</keyword>
<dbReference type="Gene3D" id="2.130.10.10">
    <property type="entry name" value="YVTN repeat-like/Quinoprotein amine dehydrogenase"/>
    <property type="match status" value="2"/>
</dbReference>
<protein>
    <recommendedName>
        <fullName evidence="9">Beach-domain-containing protein</fullName>
    </recommendedName>
</protein>
<dbReference type="InterPro" id="IPR056252">
    <property type="entry name" value="Alfy-like_Arm-like"/>
</dbReference>
<dbReference type="Pfam" id="PF23295">
    <property type="entry name" value="Arm_4"/>
    <property type="match status" value="1"/>
</dbReference>
<dbReference type="SMART" id="SM00320">
    <property type="entry name" value="WD40"/>
    <property type="match status" value="3"/>
</dbReference>
<dbReference type="PROSITE" id="PS50082">
    <property type="entry name" value="WD_REPEATS_2"/>
    <property type="match status" value="1"/>
</dbReference>
<feature type="region of interest" description="Disordered" evidence="4">
    <location>
        <begin position="963"/>
        <end position="990"/>
    </location>
</feature>
<dbReference type="InterPro" id="IPR001680">
    <property type="entry name" value="WD40_rpt"/>
</dbReference>
<evidence type="ECO:0008006" key="9">
    <source>
        <dbReference type="Google" id="ProtNLM"/>
    </source>
</evidence>
<evidence type="ECO:0000256" key="3">
    <source>
        <dbReference type="PROSITE-ProRule" id="PRU00221"/>
    </source>
</evidence>
<dbReference type="InterPro" id="IPR051944">
    <property type="entry name" value="BEACH_domain_protein"/>
</dbReference>
<feature type="domain" description="BEACH-type PH" evidence="6">
    <location>
        <begin position="1840"/>
        <end position="1974"/>
    </location>
</feature>
<dbReference type="InterPro" id="IPR000409">
    <property type="entry name" value="BEACH_dom"/>
</dbReference>
<dbReference type="SUPFAM" id="SSF50978">
    <property type="entry name" value="WD40 repeat-like"/>
    <property type="match status" value="1"/>
</dbReference>
<dbReference type="SMART" id="SM01026">
    <property type="entry name" value="Beach"/>
    <property type="match status" value="1"/>
</dbReference>
<dbReference type="OrthoDB" id="26681at2759"/>
<evidence type="ECO:0000256" key="2">
    <source>
        <dbReference type="ARBA" id="ARBA00022737"/>
    </source>
</evidence>
<feature type="compositionally biased region" description="Acidic residues" evidence="4">
    <location>
        <begin position="1811"/>
        <end position="1828"/>
    </location>
</feature>